<dbReference type="Gene3D" id="3.40.50.720">
    <property type="entry name" value="NAD(P)-binding Rossmann-like Domain"/>
    <property type="match status" value="1"/>
</dbReference>
<dbReference type="SUPFAM" id="SSF51735">
    <property type="entry name" value="NAD(P)-binding Rossmann-fold domains"/>
    <property type="match status" value="1"/>
</dbReference>
<dbReference type="RefSeq" id="WP_341468457.1">
    <property type="nucleotide sequence ID" value="NZ_CP128399.1"/>
</dbReference>
<protein>
    <recommendedName>
        <fullName evidence="5 8">dTDP-glucose 4,6-dehydratase</fullName>
        <ecNumber evidence="4 8">4.2.1.46</ecNumber>
    </recommendedName>
</protein>
<evidence type="ECO:0000256" key="3">
    <source>
        <dbReference type="ARBA" id="ARBA00008178"/>
    </source>
</evidence>
<dbReference type="CDD" id="cd05246">
    <property type="entry name" value="dTDP_GD_SDR_e"/>
    <property type="match status" value="1"/>
</dbReference>
<organism evidence="10 12">
    <name type="scientific">Candidatus Chlorohelix allophototropha</name>
    <dbReference type="NCBI Taxonomy" id="3003348"/>
    <lineage>
        <taxon>Bacteria</taxon>
        <taxon>Bacillati</taxon>
        <taxon>Chloroflexota</taxon>
        <taxon>Chloroflexia</taxon>
        <taxon>Candidatus Chloroheliales</taxon>
        <taxon>Candidatus Chloroheliaceae</taxon>
        <taxon>Candidatus Chlorohelix</taxon>
    </lineage>
</organism>
<reference evidence="10 12" key="1">
    <citation type="submission" date="2020-06" db="EMBL/GenBank/DDBJ databases">
        <title>Anoxygenic phototrophic Chloroflexota member uses a Type I reaction center.</title>
        <authorList>
            <person name="Tsuji J.M."/>
            <person name="Shaw N.A."/>
            <person name="Nagashima S."/>
            <person name="Venkiteswaran J."/>
            <person name="Schiff S.L."/>
            <person name="Hanada S."/>
            <person name="Tank M."/>
            <person name="Neufeld J.D."/>
        </authorList>
    </citation>
    <scope>NUCLEOTIDE SEQUENCE [LARGE SCALE GENOMIC DNA]</scope>
    <source>
        <strain evidence="10">L227-S17</strain>
    </source>
</reference>
<keyword evidence="13" id="KW-1185">Reference proteome</keyword>
<dbReference type="Gene3D" id="3.90.25.10">
    <property type="entry name" value="UDP-galactose 4-epimerase, domain 1"/>
    <property type="match status" value="1"/>
</dbReference>
<reference evidence="11" key="2">
    <citation type="journal article" date="2024" name="Nature">
        <title>Anoxygenic phototroph of the Chloroflexota uses a type I reaction centre.</title>
        <authorList>
            <person name="Tsuji J.M."/>
            <person name="Shaw N.A."/>
            <person name="Nagashima S."/>
            <person name="Venkiteswaran J.J."/>
            <person name="Schiff S.L."/>
            <person name="Watanabe T."/>
            <person name="Fukui M."/>
            <person name="Hanada S."/>
            <person name="Tank M."/>
            <person name="Neufeld J.D."/>
        </authorList>
    </citation>
    <scope>NUCLEOTIDE SEQUENCE</scope>
    <source>
        <strain evidence="11">L227-S17</strain>
    </source>
</reference>
<accession>A0A8T7LZ75</accession>
<evidence type="ECO:0000256" key="8">
    <source>
        <dbReference type="RuleBase" id="RU004473"/>
    </source>
</evidence>
<dbReference type="InterPro" id="IPR016040">
    <property type="entry name" value="NAD(P)-bd_dom"/>
</dbReference>
<dbReference type="Proteomes" id="UP001431572">
    <property type="component" value="Chromosome 1"/>
</dbReference>
<evidence type="ECO:0000256" key="6">
    <source>
        <dbReference type="ARBA" id="ARBA00023027"/>
    </source>
</evidence>
<dbReference type="InterPro" id="IPR036291">
    <property type="entry name" value="NAD(P)-bd_dom_sf"/>
</dbReference>
<dbReference type="PANTHER" id="PTHR43000">
    <property type="entry name" value="DTDP-D-GLUCOSE 4,6-DEHYDRATASE-RELATED"/>
    <property type="match status" value="1"/>
</dbReference>
<comment type="cofactor">
    <cofactor evidence="2 8">
        <name>NAD(+)</name>
        <dbReference type="ChEBI" id="CHEBI:57540"/>
    </cofactor>
</comment>
<dbReference type="Pfam" id="PF16363">
    <property type="entry name" value="GDP_Man_Dehyd"/>
    <property type="match status" value="1"/>
</dbReference>
<dbReference type="NCBIfam" id="TIGR01181">
    <property type="entry name" value="dTDP_gluc_dehyt"/>
    <property type="match status" value="1"/>
</dbReference>
<evidence type="ECO:0000313" key="12">
    <source>
        <dbReference type="Proteomes" id="UP000521676"/>
    </source>
</evidence>
<evidence type="ECO:0000256" key="2">
    <source>
        <dbReference type="ARBA" id="ARBA00001911"/>
    </source>
</evidence>
<dbReference type="AlphaFoldDB" id="A0A8T7LZ75"/>
<dbReference type="EMBL" id="JACATZ010000001">
    <property type="protein sequence ID" value="NWJ44680.1"/>
    <property type="molecule type" value="Genomic_DNA"/>
</dbReference>
<gene>
    <name evidence="10" type="primary">rfbB</name>
    <name evidence="10" type="ORF">HXX08_02260</name>
    <name evidence="11" type="ORF">OZ401_002372</name>
</gene>
<dbReference type="FunFam" id="3.40.50.720:FF:000304">
    <property type="entry name" value="UDP-glucose 4,6-dehydratase"/>
    <property type="match status" value="1"/>
</dbReference>
<evidence type="ECO:0000256" key="5">
    <source>
        <dbReference type="ARBA" id="ARBA00016977"/>
    </source>
</evidence>
<keyword evidence="7 8" id="KW-0456">Lyase</keyword>
<dbReference type="GO" id="GO:0008460">
    <property type="term" value="F:dTDP-glucose 4,6-dehydratase activity"/>
    <property type="evidence" value="ECO:0007669"/>
    <property type="project" value="UniProtKB-EC"/>
</dbReference>
<dbReference type="Proteomes" id="UP000521676">
    <property type="component" value="Unassembled WGS sequence"/>
</dbReference>
<keyword evidence="6" id="KW-0520">NAD</keyword>
<sequence length="335" mass="38364">MKKVLITGGAGFIGSNYVRYMLEKYPDYHVVVLDKLTYAGNLANLADIEQNYGDRYTFVKGDIADPVAVDQAMKDCQYVLNFAAESHVDRSIEQPGQFIMTDVYGTFVLLEAAKKYAVERFVQISTDEVYGHIPQGSSKEGDRLETRSPYSASKAGGELMAHAYYVTYGVPVLITRGSNNYGPYQYPEKLIPLFITNVIDNIQVPVYGDGQQIRDWIYVLDHCSGIDLVLHKGQLGEAYNVGGGNERTNLEITHKILELTGKPLDLIKYVKDRPGHDRRYSLDTTKIRQLGWEPQFTFETAMRQTVEWFLKNEKWWRPLKSGEFQEYYQRQYANR</sequence>
<evidence type="ECO:0000313" key="13">
    <source>
        <dbReference type="Proteomes" id="UP001431572"/>
    </source>
</evidence>
<dbReference type="EC" id="4.2.1.46" evidence="4 8"/>
<dbReference type="InterPro" id="IPR005888">
    <property type="entry name" value="dTDP_Gluc_deHydtase"/>
</dbReference>
<evidence type="ECO:0000313" key="10">
    <source>
        <dbReference type="EMBL" id="NWJ44680.1"/>
    </source>
</evidence>
<evidence type="ECO:0000256" key="1">
    <source>
        <dbReference type="ARBA" id="ARBA00001539"/>
    </source>
</evidence>
<comment type="catalytic activity">
    <reaction evidence="1 8">
        <text>dTDP-alpha-D-glucose = dTDP-4-dehydro-6-deoxy-alpha-D-glucose + H2O</text>
        <dbReference type="Rhea" id="RHEA:17221"/>
        <dbReference type="ChEBI" id="CHEBI:15377"/>
        <dbReference type="ChEBI" id="CHEBI:57477"/>
        <dbReference type="ChEBI" id="CHEBI:57649"/>
        <dbReference type="EC" id="4.2.1.46"/>
    </reaction>
</comment>
<comment type="similarity">
    <text evidence="3 8">Belongs to the NAD(P)-dependent epimerase/dehydratase family. dTDP-glucose dehydratase subfamily.</text>
</comment>
<evidence type="ECO:0000259" key="9">
    <source>
        <dbReference type="Pfam" id="PF16363"/>
    </source>
</evidence>
<name>A0A8T7LZ75_9CHLR</name>
<dbReference type="GO" id="GO:0009225">
    <property type="term" value="P:nucleotide-sugar metabolic process"/>
    <property type="evidence" value="ECO:0007669"/>
    <property type="project" value="InterPro"/>
</dbReference>
<evidence type="ECO:0000313" key="11">
    <source>
        <dbReference type="EMBL" id="WJW66568.1"/>
    </source>
</evidence>
<evidence type="ECO:0000256" key="7">
    <source>
        <dbReference type="ARBA" id="ARBA00023239"/>
    </source>
</evidence>
<feature type="domain" description="NAD(P)-binding" evidence="9">
    <location>
        <begin position="5"/>
        <end position="305"/>
    </location>
</feature>
<proteinExistence type="inferred from homology"/>
<dbReference type="EMBL" id="CP128399">
    <property type="protein sequence ID" value="WJW66568.1"/>
    <property type="molecule type" value="Genomic_DNA"/>
</dbReference>
<evidence type="ECO:0000256" key="4">
    <source>
        <dbReference type="ARBA" id="ARBA00011990"/>
    </source>
</evidence>